<gene>
    <name evidence="9" type="ORF">F7725_000740</name>
</gene>
<dbReference type="InterPro" id="IPR036179">
    <property type="entry name" value="Ig-like_dom_sf"/>
</dbReference>
<dbReference type="PROSITE" id="PS50835">
    <property type="entry name" value="IG_LIKE"/>
    <property type="match status" value="1"/>
</dbReference>
<proteinExistence type="predicted"/>
<dbReference type="Gene3D" id="2.60.40.10">
    <property type="entry name" value="Immunoglobulins"/>
    <property type="match status" value="2"/>
</dbReference>
<reference evidence="9 10" key="1">
    <citation type="submission" date="2020-03" db="EMBL/GenBank/DDBJ databases">
        <title>Dissostichus mawsoni Genome sequencing and assembly.</title>
        <authorList>
            <person name="Park H."/>
        </authorList>
    </citation>
    <scope>NUCLEOTIDE SEQUENCE [LARGE SCALE GENOMIC DNA]</scope>
    <source>
        <strain evidence="9">DM0001</strain>
        <tissue evidence="9">Muscle</tissue>
    </source>
</reference>
<dbReference type="CDD" id="cd00063">
    <property type="entry name" value="FN3"/>
    <property type="match status" value="1"/>
</dbReference>
<accession>A0A7J5ZF98</accession>
<feature type="domain" description="Fibronectin type-III" evidence="8">
    <location>
        <begin position="12"/>
        <end position="109"/>
    </location>
</feature>
<dbReference type="InterPro" id="IPR007110">
    <property type="entry name" value="Ig-like_dom"/>
</dbReference>
<dbReference type="SUPFAM" id="SSF49265">
    <property type="entry name" value="Fibronectin type III"/>
    <property type="match status" value="1"/>
</dbReference>
<evidence type="ECO:0000256" key="2">
    <source>
        <dbReference type="ARBA" id="ARBA00022737"/>
    </source>
</evidence>
<dbReference type="FunFam" id="2.60.40.10:FF:000557">
    <property type="entry name" value="Myosin binding protein Ha"/>
    <property type="match status" value="1"/>
</dbReference>
<dbReference type="Pfam" id="PF07679">
    <property type="entry name" value="I-set"/>
    <property type="match status" value="1"/>
</dbReference>
<dbReference type="GO" id="GO:0007155">
    <property type="term" value="P:cell adhesion"/>
    <property type="evidence" value="ECO:0007669"/>
    <property type="project" value="UniProtKB-KW"/>
</dbReference>
<dbReference type="PROSITE" id="PS50853">
    <property type="entry name" value="FN3"/>
    <property type="match status" value="1"/>
</dbReference>
<dbReference type="InterPro" id="IPR003961">
    <property type="entry name" value="FN3_dom"/>
</dbReference>
<dbReference type="SMART" id="SM00409">
    <property type="entry name" value="IG"/>
    <property type="match status" value="1"/>
</dbReference>
<feature type="region of interest" description="Disordered" evidence="6">
    <location>
        <begin position="24"/>
        <end position="44"/>
    </location>
</feature>
<dbReference type="InterPro" id="IPR013098">
    <property type="entry name" value="Ig_I-set"/>
</dbReference>
<dbReference type="PANTHER" id="PTHR13817:SF166">
    <property type="entry name" value="NEURONAL IGCAM-RELATED"/>
    <property type="match status" value="1"/>
</dbReference>
<evidence type="ECO:0000259" key="8">
    <source>
        <dbReference type="PROSITE" id="PS50853"/>
    </source>
</evidence>
<evidence type="ECO:0000256" key="6">
    <source>
        <dbReference type="SAM" id="MobiDB-lite"/>
    </source>
</evidence>
<dbReference type="InterPro" id="IPR050964">
    <property type="entry name" value="Striated_Muscle_Regulatory"/>
</dbReference>
<dbReference type="InterPro" id="IPR003598">
    <property type="entry name" value="Ig_sub2"/>
</dbReference>
<evidence type="ECO:0000256" key="1">
    <source>
        <dbReference type="ARBA" id="ARBA00022433"/>
    </source>
</evidence>
<evidence type="ECO:0000313" key="9">
    <source>
        <dbReference type="EMBL" id="KAF3860485.1"/>
    </source>
</evidence>
<comment type="caution">
    <text evidence="9">The sequence shown here is derived from an EMBL/GenBank/DDBJ whole genome shotgun (WGS) entry which is preliminary data.</text>
</comment>
<name>A0A7J5ZF98_DISMA</name>
<dbReference type="GO" id="GO:0032982">
    <property type="term" value="C:myosin filament"/>
    <property type="evidence" value="ECO:0007669"/>
    <property type="project" value="UniProtKB-KW"/>
</dbReference>
<dbReference type="InterPro" id="IPR003599">
    <property type="entry name" value="Ig_sub"/>
</dbReference>
<keyword evidence="1" id="KW-0787">Thick filament</keyword>
<dbReference type="Proteomes" id="UP000518266">
    <property type="component" value="Unassembled WGS sequence"/>
</dbReference>
<evidence type="ECO:0000256" key="4">
    <source>
        <dbReference type="ARBA" id="ARBA00023179"/>
    </source>
</evidence>
<dbReference type="SUPFAM" id="SSF48726">
    <property type="entry name" value="Immunoglobulin"/>
    <property type="match status" value="1"/>
</dbReference>
<keyword evidence="3" id="KW-0130">Cell adhesion</keyword>
<keyword evidence="4" id="KW-0514">Muscle protein</keyword>
<dbReference type="InterPro" id="IPR013783">
    <property type="entry name" value="Ig-like_fold"/>
</dbReference>
<evidence type="ECO:0000256" key="3">
    <source>
        <dbReference type="ARBA" id="ARBA00022889"/>
    </source>
</evidence>
<feature type="domain" description="Ig-like" evidence="7">
    <location>
        <begin position="127"/>
        <end position="211"/>
    </location>
</feature>
<dbReference type="FunFam" id="2.60.40.10:FF:000062">
    <property type="entry name" value="Myosin-binding protein C, slow type"/>
    <property type="match status" value="1"/>
</dbReference>
<protein>
    <submittedName>
        <fullName evidence="9">Uncharacterized protein</fullName>
    </submittedName>
</protein>
<keyword evidence="5" id="KW-0393">Immunoglobulin domain</keyword>
<dbReference type="PANTHER" id="PTHR13817">
    <property type="entry name" value="TITIN"/>
    <property type="match status" value="1"/>
</dbReference>
<evidence type="ECO:0000256" key="5">
    <source>
        <dbReference type="ARBA" id="ARBA00023319"/>
    </source>
</evidence>
<organism evidence="9 10">
    <name type="scientific">Dissostichus mawsoni</name>
    <name type="common">Antarctic cod</name>
    <dbReference type="NCBI Taxonomy" id="36200"/>
    <lineage>
        <taxon>Eukaryota</taxon>
        <taxon>Metazoa</taxon>
        <taxon>Chordata</taxon>
        <taxon>Craniata</taxon>
        <taxon>Vertebrata</taxon>
        <taxon>Euteleostomi</taxon>
        <taxon>Actinopterygii</taxon>
        <taxon>Neopterygii</taxon>
        <taxon>Teleostei</taxon>
        <taxon>Neoteleostei</taxon>
        <taxon>Acanthomorphata</taxon>
        <taxon>Eupercaria</taxon>
        <taxon>Perciformes</taxon>
        <taxon>Notothenioidei</taxon>
        <taxon>Nototheniidae</taxon>
        <taxon>Dissostichus</taxon>
    </lineage>
</organism>
<dbReference type="OrthoDB" id="6107607at2759"/>
<evidence type="ECO:0000259" key="7">
    <source>
        <dbReference type="PROSITE" id="PS50835"/>
    </source>
</evidence>
<dbReference type="AlphaFoldDB" id="A0A7J5ZF98"/>
<sequence length="298" mass="33153">MEAHVSALDRAARQSYQCEAGGRLGLQRSTGMDPPQDNGNTEITGYTVQKSDRKTGEWFSVLEHYHRLTATVSDLIMGNSYIFRVFAENQVGISEMSVVTKGVATIHKTGIAYTPPEYQERDYSEAPKFTTSLSNRSATVGYTTKLLCSVRGSPRPQIEWLKNQMIIGNDPKYRKFTNQGICCLEIRKPGNFDGGIYTCRAKNPQGEALVSCKLEVKQIIQAESGKLFEDVIESRSCLRSSVYILKKGTEQHTNIYISISTPTHPDSPTPPSIWGRPTLHNPSQFANGCMLFKLVTSV</sequence>
<dbReference type="SMART" id="SM00408">
    <property type="entry name" value="IGc2"/>
    <property type="match status" value="1"/>
</dbReference>
<keyword evidence="2" id="KW-0677">Repeat</keyword>
<dbReference type="PRINTS" id="PR00014">
    <property type="entry name" value="FNTYPEIII"/>
</dbReference>
<dbReference type="Pfam" id="PF00041">
    <property type="entry name" value="fn3"/>
    <property type="match status" value="1"/>
</dbReference>
<keyword evidence="10" id="KW-1185">Reference proteome</keyword>
<dbReference type="InterPro" id="IPR036116">
    <property type="entry name" value="FN3_sf"/>
</dbReference>
<dbReference type="EMBL" id="JAAKFY010000002">
    <property type="protein sequence ID" value="KAF3860485.1"/>
    <property type="molecule type" value="Genomic_DNA"/>
</dbReference>
<evidence type="ECO:0000313" key="10">
    <source>
        <dbReference type="Proteomes" id="UP000518266"/>
    </source>
</evidence>